<evidence type="ECO:0000256" key="1">
    <source>
        <dbReference type="SAM" id="MobiDB-lite"/>
    </source>
</evidence>
<feature type="compositionally biased region" description="Basic residues" evidence="1">
    <location>
        <begin position="264"/>
        <end position="274"/>
    </location>
</feature>
<protein>
    <recommendedName>
        <fullName evidence="4">Dioxygenase</fullName>
    </recommendedName>
</protein>
<evidence type="ECO:0000313" key="3">
    <source>
        <dbReference type="Proteomes" id="UP000029096"/>
    </source>
</evidence>
<dbReference type="InterPro" id="IPR013785">
    <property type="entry name" value="Aldolase_TIM"/>
</dbReference>
<dbReference type="OrthoDB" id="3183686at2"/>
<name>A0A086ZKC3_9BIFI</name>
<proteinExistence type="predicted"/>
<dbReference type="eggNOG" id="COG1304">
    <property type="taxonomic scope" value="Bacteria"/>
</dbReference>
<organism evidence="2 3">
    <name type="scientific">Bifidobacterium bohemicum DSM 22767</name>
    <dbReference type="NCBI Taxonomy" id="1437606"/>
    <lineage>
        <taxon>Bacteria</taxon>
        <taxon>Bacillati</taxon>
        <taxon>Actinomycetota</taxon>
        <taxon>Actinomycetes</taxon>
        <taxon>Bifidobacteriales</taxon>
        <taxon>Bifidobacteriaceae</taxon>
        <taxon>Bifidobacterium</taxon>
    </lineage>
</organism>
<dbReference type="AlphaFoldDB" id="A0A086ZKC3"/>
<accession>A0A086ZKC3</accession>
<dbReference type="STRING" id="1437606.BBOH_0448"/>
<sequence length="274" mass="29246">MDQELTNRYEALPIENPLSSSDARVPVEMEQSSGILLQGRRLRSFAYTTDVAVIHNTNADAILAVYPFTGQPVINQAVLSVARAPVFVGVGGGTTAGPRVLELAVFAEMQGVSGVVLNAPSEVELVREVAMTVHIPVMATVIDFNDTAQRKIEAGARIINVAAGRRTAEVVAKIKERYPEVPLVASSGGSRESIIETIAAGANASTWTPPSAQDLQKRMMDNYRNGRPAHPEEGTRFQSPASNSFYAQGATNGIVTADGMPAKAPRHKRQNPSA</sequence>
<evidence type="ECO:0008006" key="4">
    <source>
        <dbReference type="Google" id="ProtNLM"/>
    </source>
</evidence>
<dbReference type="RefSeq" id="WP_074428501.1">
    <property type="nucleotide sequence ID" value="NZ_JDUS01000001.1"/>
</dbReference>
<comment type="caution">
    <text evidence="2">The sequence shown here is derived from an EMBL/GenBank/DDBJ whole genome shotgun (WGS) entry which is preliminary data.</text>
</comment>
<feature type="compositionally biased region" description="Polar residues" evidence="1">
    <location>
        <begin position="236"/>
        <end position="254"/>
    </location>
</feature>
<feature type="region of interest" description="Disordered" evidence="1">
    <location>
        <begin position="223"/>
        <end position="274"/>
    </location>
</feature>
<dbReference type="Gene3D" id="3.20.20.70">
    <property type="entry name" value="Aldolase class I"/>
    <property type="match status" value="1"/>
</dbReference>
<dbReference type="SUPFAM" id="SSF51412">
    <property type="entry name" value="Inosine monophosphate dehydrogenase (IMPDH)"/>
    <property type="match status" value="1"/>
</dbReference>
<dbReference type="EMBL" id="JGYP01000001">
    <property type="protein sequence ID" value="KFI46973.1"/>
    <property type="molecule type" value="Genomic_DNA"/>
</dbReference>
<dbReference type="Proteomes" id="UP000029096">
    <property type="component" value="Unassembled WGS sequence"/>
</dbReference>
<keyword evidence="3" id="KW-1185">Reference proteome</keyword>
<gene>
    <name evidence="2" type="ORF">BBOH_0448</name>
</gene>
<reference evidence="2 3" key="1">
    <citation type="submission" date="2014-03" db="EMBL/GenBank/DDBJ databases">
        <title>Genomics of Bifidobacteria.</title>
        <authorList>
            <person name="Ventura M."/>
            <person name="Milani C."/>
            <person name="Lugli G.A."/>
        </authorList>
    </citation>
    <scope>NUCLEOTIDE SEQUENCE [LARGE SCALE GENOMIC DNA]</scope>
    <source>
        <strain evidence="2 3">DSM 22767</strain>
    </source>
</reference>
<evidence type="ECO:0000313" key="2">
    <source>
        <dbReference type="EMBL" id="KFI46973.1"/>
    </source>
</evidence>